<keyword evidence="1" id="KW-0560">Oxidoreductase</keyword>
<evidence type="ECO:0000313" key="2">
    <source>
        <dbReference type="EMBL" id="ODQ66362.1"/>
    </source>
</evidence>
<dbReference type="EMBL" id="KV454408">
    <property type="protein sequence ID" value="ODQ66362.1"/>
    <property type="molecule type" value="Genomic_DNA"/>
</dbReference>
<organism evidence="2 3">
    <name type="scientific">Nadsonia fulvescens var. elongata DSM 6958</name>
    <dbReference type="NCBI Taxonomy" id="857566"/>
    <lineage>
        <taxon>Eukaryota</taxon>
        <taxon>Fungi</taxon>
        <taxon>Dikarya</taxon>
        <taxon>Ascomycota</taxon>
        <taxon>Saccharomycotina</taxon>
        <taxon>Dipodascomycetes</taxon>
        <taxon>Dipodascales</taxon>
        <taxon>Dipodascales incertae sedis</taxon>
        <taxon>Nadsonia</taxon>
    </lineage>
</organism>
<dbReference type="Proteomes" id="UP000095009">
    <property type="component" value="Unassembled WGS sequence"/>
</dbReference>
<proteinExistence type="predicted"/>
<reference evidence="2 3" key="1">
    <citation type="journal article" date="2016" name="Proc. Natl. Acad. Sci. U.S.A.">
        <title>Comparative genomics of biotechnologically important yeasts.</title>
        <authorList>
            <person name="Riley R."/>
            <person name="Haridas S."/>
            <person name="Wolfe K.H."/>
            <person name="Lopes M.R."/>
            <person name="Hittinger C.T."/>
            <person name="Goeker M."/>
            <person name="Salamov A.A."/>
            <person name="Wisecaver J.H."/>
            <person name="Long T.M."/>
            <person name="Calvey C.H."/>
            <person name="Aerts A.L."/>
            <person name="Barry K.W."/>
            <person name="Choi C."/>
            <person name="Clum A."/>
            <person name="Coughlan A.Y."/>
            <person name="Deshpande S."/>
            <person name="Douglass A.P."/>
            <person name="Hanson S.J."/>
            <person name="Klenk H.-P."/>
            <person name="LaButti K.M."/>
            <person name="Lapidus A."/>
            <person name="Lindquist E.A."/>
            <person name="Lipzen A.M."/>
            <person name="Meier-Kolthoff J.P."/>
            <person name="Ohm R.A."/>
            <person name="Otillar R.P."/>
            <person name="Pangilinan J.L."/>
            <person name="Peng Y."/>
            <person name="Rokas A."/>
            <person name="Rosa C.A."/>
            <person name="Scheuner C."/>
            <person name="Sibirny A.A."/>
            <person name="Slot J.C."/>
            <person name="Stielow J.B."/>
            <person name="Sun H."/>
            <person name="Kurtzman C.P."/>
            <person name="Blackwell M."/>
            <person name="Grigoriev I.V."/>
            <person name="Jeffries T.W."/>
        </authorList>
    </citation>
    <scope>NUCLEOTIDE SEQUENCE [LARGE SCALE GENOMIC DNA]</scope>
    <source>
        <strain evidence="2 3">DSM 6958</strain>
    </source>
</reference>
<dbReference type="GO" id="GO:0016491">
    <property type="term" value="F:oxidoreductase activity"/>
    <property type="evidence" value="ECO:0007669"/>
    <property type="project" value="UniProtKB-KW"/>
</dbReference>
<protein>
    <submittedName>
        <fullName evidence="2">Uncharacterized protein</fullName>
    </submittedName>
</protein>
<dbReference type="AlphaFoldDB" id="A0A1E3PN39"/>
<name>A0A1E3PN39_9ASCO</name>
<sequence>MDGLGHLLNIKGIRAPTAASKTKLDQLLRGNHHNYGVLWNDQKFHNHMPHILCSAYFLGASPTQLAAIFEECCKPLVEWQEDDVEEIMIEDWYTFLGDKRHERAFKDFYDDAIGDANFDWMTVVHTFLHNDHDRKHNLLFSLVGGLLHPLIHLGYAFEVNDANLASEALVLASTESPSYLPLVANPENIIKFPVKAGKKPLDFFLDLRNDSNFDGYYEKPLDGTIPELLADKYQDIFPYVFGLDISDYAKTLNDLLSLSSLLLTATHVPHKDPVFSFALLHLLTGTHAACEILLSPKISKVLPETQERQDLIRGLWLNYIVLYIRQLRPKFDHNRVLEYDFQSQPEIADLITSGGGLITRDDMWKRAVFLALNSEGKFDEHYVKAIRSLAFAETQLAPVGDYLVEGDFFAKAALMFAIEKPKHAYARGDITSLDVLN</sequence>
<dbReference type="STRING" id="857566.A0A1E3PN39"/>
<dbReference type="PANTHER" id="PTHR35870:SF6">
    <property type="entry name" value="MGS207 PROTEIN"/>
    <property type="match status" value="1"/>
</dbReference>
<dbReference type="OrthoDB" id="10265971at2759"/>
<gene>
    <name evidence="2" type="ORF">NADFUDRAFT_45846</name>
</gene>
<evidence type="ECO:0000313" key="3">
    <source>
        <dbReference type="Proteomes" id="UP000095009"/>
    </source>
</evidence>
<accession>A0A1E3PN39</accession>
<dbReference type="PANTHER" id="PTHR35870">
    <property type="entry name" value="PROTEIN, PUTATIVE (AFU_ORTHOLOGUE AFUA_5G03330)-RELATED"/>
    <property type="match status" value="1"/>
</dbReference>
<dbReference type="Pfam" id="PF14027">
    <property type="entry name" value="Questin_oxidase"/>
    <property type="match status" value="1"/>
</dbReference>
<keyword evidence="3" id="KW-1185">Reference proteome</keyword>
<evidence type="ECO:0000256" key="1">
    <source>
        <dbReference type="ARBA" id="ARBA00023002"/>
    </source>
</evidence>
<dbReference type="InterPro" id="IPR025337">
    <property type="entry name" value="Questin_oxidase-like"/>
</dbReference>